<feature type="transmembrane region" description="Helical" evidence="7">
    <location>
        <begin position="284"/>
        <end position="305"/>
    </location>
</feature>
<comment type="caution">
    <text evidence="9">The sequence shown here is derived from an EMBL/GenBank/DDBJ whole genome shotgun (WGS) entry which is preliminary data.</text>
</comment>
<dbReference type="InterPro" id="IPR005828">
    <property type="entry name" value="MFS_sugar_transport-like"/>
</dbReference>
<name>A0A432P9D1_9HYPH</name>
<evidence type="ECO:0000256" key="5">
    <source>
        <dbReference type="ARBA" id="ARBA00022989"/>
    </source>
</evidence>
<dbReference type="InterPro" id="IPR005829">
    <property type="entry name" value="Sugar_transporter_CS"/>
</dbReference>
<dbReference type="FunFam" id="1.20.1250.20:FF:000001">
    <property type="entry name" value="Dicarboxylate MFS transporter"/>
    <property type="match status" value="1"/>
</dbReference>
<dbReference type="AlphaFoldDB" id="A0A432P9D1"/>
<comment type="subcellular location">
    <subcellularLocation>
        <location evidence="1">Cell membrane</location>
        <topology evidence="1">Multi-pass membrane protein</topology>
    </subcellularLocation>
</comment>
<feature type="transmembrane region" description="Helical" evidence="7">
    <location>
        <begin position="527"/>
        <end position="553"/>
    </location>
</feature>
<protein>
    <submittedName>
        <fullName evidence="9">MFS transporter</fullName>
    </submittedName>
</protein>
<dbReference type="Proteomes" id="UP000278081">
    <property type="component" value="Unassembled WGS sequence"/>
</dbReference>
<dbReference type="OrthoDB" id="9783227at2"/>
<keyword evidence="5 7" id="KW-1133">Transmembrane helix</keyword>
<feature type="transmembrane region" description="Helical" evidence="7">
    <location>
        <begin position="249"/>
        <end position="272"/>
    </location>
</feature>
<feature type="transmembrane region" description="Helical" evidence="7">
    <location>
        <begin position="598"/>
        <end position="616"/>
    </location>
</feature>
<feature type="transmembrane region" description="Helical" evidence="7">
    <location>
        <begin position="194"/>
        <end position="215"/>
    </location>
</feature>
<dbReference type="InterPro" id="IPR020846">
    <property type="entry name" value="MFS_dom"/>
</dbReference>
<dbReference type="Pfam" id="PF00083">
    <property type="entry name" value="Sugar_tr"/>
    <property type="match status" value="2"/>
</dbReference>
<evidence type="ECO:0000259" key="8">
    <source>
        <dbReference type="PROSITE" id="PS50850"/>
    </source>
</evidence>
<feature type="domain" description="Major facilitator superfamily (MFS) profile" evidence="8">
    <location>
        <begin position="22"/>
        <end position="620"/>
    </location>
</feature>
<evidence type="ECO:0000313" key="10">
    <source>
        <dbReference type="Proteomes" id="UP000278081"/>
    </source>
</evidence>
<feature type="transmembrane region" description="Helical" evidence="7">
    <location>
        <begin position="317"/>
        <end position="333"/>
    </location>
</feature>
<evidence type="ECO:0000256" key="2">
    <source>
        <dbReference type="ARBA" id="ARBA00022448"/>
    </source>
</evidence>
<keyword evidence="3" id="KW-1003">Cell membrane</keyword>
<feature type="transmembrane region" description="Helical" evidence="7">
    <location>
        <begin position="94"/>
        <end position="127"/>
    </location>
</feature>
<accession>A0A432P9D1</accession>
<dbReference type="PROSITE" id="PS00217">
    <property type="entry name" value="SUGAR_TRANSPORT_2"/>
    <property type="match status" value="1"/>
</dbReference>
<dbReference type="GO" id="GO:0005886">
    <property type="term" value="C:plasma membrane"/>
    <property type="evidence" value="ECO:0007669"/>
    <property type="project" value="UniProtKB-SubCell"/>
</dbReference>
<keyword evidence="4 7" id="KW-0812">Transmembrane</keyword>
<dbReference type="PANTHER" id="PTHR43045:SF7">
    <property type="entry name" value="MAJOR FACILITATOR SUPERFAMILY TRANSPORTER"/>
    <property type="match status" value="1"/>
</dbReference>
<evidence type="ECO:0000256" key="6">
    <source>
        <dbReference type="ARBA" id="ARBA00023136"/>
    </source>
</evidence>
<evidence type="ECO:0000256" key="1">
    <source>
        <dbReference type="ARBA" id="ARBA00004651"/>
    </source>
</evidence>
<feature type="transmembrane region" description="Helical" evidence="7">
    <location>
        <begin position="62"/>
        <end position="82"/>
    </location>
</feature>
<dbReference type="EMBL" id="RJTJ01000001">
    <property type="protein sequence ID" value="RUM09701.1"/>
    <property type="molecule type" value="Genomic_DNA"/>
</dbReference>
<proteinExistence type="predicted"/>
<reference evidence="9 10" key="1">
    <citation type="submission" date="2018-11" db="EMBL/GenBank/DDBJ databases">
        <title>Rhizobium chutanense sp. nov., isolated from root nodules of Phaseolus vulgaris in China.</title>
        <authorList>
            <person name="Huo Y."/>
        </authorList>
    </citation>
    <scope>NUCLEOTIDE SEQUENCE [LARGE SCALE GENOMIC DNA]</scope>
    <source>
        <strain evidence="9 10">C16</strain>
    </source>
</reference>
<dbReference type="GO" id="GO:0022857">
    <property type="term" value="F:transmembrane transporter activity"/>
    <property type="evidence" value="ECO:0007669"/>
    <property type="project" value="InterPro"/>
</dbReference>
<keyword evidence="2" id="KW-0813">Transport</keyword>
<gene>
    <name evidence="9" type="ORF">EFR84_00470</name>
</gene>
<evidence type="ECO:0000256" key="7">
    <source>
        <dbReference type="SAM" id="Phobius"/>
    </source>
</evidence>
<dbReference type="InterPro" id="IPR036259">
    <property type="entry name" value="MFS_trans_sf"/>
</dbReference>
<dbReference type="RefSeq" id="WP_126907197.1">
    <property type="nucleotide sequence ID" value="NZ_ML133748.1"/>
</dbReference>
<evidence type="ECO:0000256" key="3">
    <source>
        <dbReference type="ARBA" id="ARBA00022475"/>
    </source>
</evidence>
<dbReference type="PROSITE" id="PS50850">
    <property type="entry name" value="MFS"/>
    <property type="match status" value="1"/>
</dbReference>
<feature type="transmembrane region" description="Helical" evidence="7">
    <location>
        <begin position="163"/>
        <end position="182"/>
    </location>
</feature>
<sequence>MANVASIDGAKAGPMTGEEKKVIFASSLGTVFEWYDFYLYGSLATYIGATYFTQYPEATRNIFTLLAFAAGFLVRPFGALVFGRLGDLVGRKYTFLITILIMGLSTFLVGILPGAATIGIAAPIILIGLRLLQGLALGGEYGGAATYVAEHAPNGRRGYFTSWIQTTATLGLFLSLIVIIVVQSLMGPVQFAAWGWRIPFLVSVVLLGISVWIRLKMNESPAFQRMKAEGKGSKAPLTEAFGQWKNAKIALIALLGATMGQAVVWYGGQFYALFFLQNVLKVDLFSANVMVAIALFLGTPFFVIFGGLSDKIGRKPIIMAGLLIAAVTYNPLFKAMTWTANPALAEAQASIRATVTADPADCKFQFNPTGTAKFTSSCDVATAFLTKNSVPYDVVAGPAGQPASVKVGNATVASFDAAAAGDKAKGMTAAFEKGVNIALHDAGYPLKRGAAKVPDAKLDAFIAANPELALNAEAVRAGEKETVPAAKLVEGKMLTADEANGVTDMAVYNIANGGNFAMVADPARVNWVGTIAILFVLVLYVTMVYGPIAALLVELFPTRIRYTGMSLPYHIGNGWFGGLLPATAFAMSAAAGDIYYGLWYPIVFAAITLVIGLIFLPETKNRDIHAMD</sequence>
<dbReference type="PANTHER" id="PTHR43045">
    <property type="entry name" value="SHIKIMATE TRANSPORTER"/>
    <property type="match status" value="1"/>
</dbReference>
<evidence type="ECO:0000256" key="4">
    <source>
        <dbReference type="ARBA" id="ARBA00022692"/>
    </source>
</evidence>
<organism evidence="9 10">
    <name type="scientific">Rhizobium chutanense</name>
    <dbReference type="NCBI Taxonomy" id="2035448"/>
    <lineage>
        <taxon>Bacteria</taxon>
        <taxon>Pseudomonadati</taxon>
        <taxon>Pseudomonadota</taxon>
        <taxon>Alphaproteobacteria</taxon>
        <taxon>Hyphomicrobiales</taxon>
        <taxon>Rhizobiaceae</taxon>
        <taxon>Rhizobium/Agrobacterium group</taxon>
        <taxon>Rhizobium</taxon>
    </lineage>
</organism>
<evidence type="ECO:0000313" key="9">
    <source>
        <dbReference type="EMBL" id="RUM09701.1"/>
    </source>
</evidence>
<dbReference type="Gene3D" id="1.20.1250.20">
    <property type="entry name" value="MFS general substrate transporter like domains"/>
    <property type="match status" value="2"/>
</dbReference>
<dbReference type="SUPFAM" id="SSF103473">
    <property type="entry name" value="MFS general substrate transporter"/>
    <property type="match status" value="2"/>
</dbReference>
<keyword evidence="6 7" id="KW-0472">Membrane</keyword>